<dbReference type="InterPro" id="IPR025159">
    <property type="entry name" value="AbiEi_N"/>
</dbReference>
<dbReference type="RefSeq" id="WP_313501694.1">
    <property type="nucleotide sequence ID" value="NZ_CP134879.1"/>
</dbReference>
<evidence type="ECO:0000313" key="2">
    <source>
        <dbReference type="EMBL" id="WNM25962.1"/>
    </source>
</evidence>
<accession>A0AA96JB00</accession>
<dbReference type="EMBL" id="CP134880">
    <property type="protein sequence ID" value="WNM28842.1"/>
    <property type="molecule type" value="Genomic_DNA"/>
</dbReference>
<reference evidence="3 4" key="1">
    <citation type="submission" date="2023-09" db="EMBL/GenBank/DDBJ databases">
        <title>Demequina sp. a novel bacteria isolated from Capsicum annuum.</title>
        <authorList>
            <person name="Humaira Z."/>
            <person name="Lee J."/>
            <person name="Cho D."/>
        </authorList>
    </citation>
    <scope>NUCLEOTIDE SEQUENCE</scope>
    <source>
        <strain evidence="2 4">OYTSA14</strain>
        <strain evidence="3">PMTSA13</strain>
    </source>
</reference>
<dbReference type="Proteomes" id="UP001303408">
    <property type="component" value="Chromosome"/>
</dbReference>
<organism evidence="3">
    <name type="scientific">Demequina capsici</name>
    <dbReference type="NCBI Taxonomy" id="3075620"/>
    <lineage>
        <taxon>Bacteria</taxon>
        <taxon>Bacillati</taxon>
        <taxon>Actinomycetota</taxon>
        <taxon>Actinomycetes</taxon>
        <taxon>Micrococcales</taxon>
        <taxon>Demequinaceae</taxon>
        <taxon>Demequina</taxon>
    </lineage>
</organism>
<dbReference type="Proteomes" id="UP001304125">
    <property type="component" value="Chromosome"/>
</dbReference>
<name>A0AA96JB00_9MICO</name>
<evidence type="ECO:0000313" key="4">
    <source>
        <dbReference type="Proteomes" id="UP001304125"/>
    </source>
</evidence>
<dbReference type="EMBL" id="CP134879">
    <property type="protein sequence ID" value="WNM25962.1"/>
    <property type="molecule type" value="Genomic_DNA"/>
</dbReference>
<evidence type="ECO:0000259" key="1">
    <source>
        <dbReference type="Pfam" id="PF13338"/>
    </source>
</evidence>
<dbReference type="AlphaFoldDB" id="A0AA96JB00"/>
<keyword evidence="4" id="KW-1185">Reference proteome</keyword>
<proteinExistence type="predicted"/>
<feature type="domain" description="AbiEi antitoxin N-terminal" evidence="1">
    <location>
        <begin position="2"/>
        <end position="34"/>
    </location>
</feature>
<gene>
    <name evidence="2" type="ORF">RN606_07035</name>
    <name evidence="3" type="ORF">RN607_07245</name>
</gene>
<evidence type="ECO:0000313" key="3">
    <source>
        <dbReference type="EMBL" id="WNM28842.1"/>
    </source>
</evidence>
<protein>
    <submittedName>
        <fullName evidence="3">Type IV toxin-antitoxin system AbiEi family antitoxin domain-containing protein</fullName>
    </submittedName>
</protein>
<accession>A0AA96J880</accession>
<dbReference type="Pfam" id="PF13338">
    <property type="entry name" value="AbiEi_4"/>
    <property type="match status" value="1"/>
</dbReference>
<sequence length="368" mass="39349">MVTSAQASVRGVSHMNLNRLTESGDLVRLAHGVYKDAGAPGGQHDELRAAWLASDPARLAWERLRDEPSKVVVSGESAAVLHDIGDFRAVRSEFTTPHRKQTQRPDVHYRTRTLTRDDITVREGLPVTTAERTIADLVEQRAQLDHVGDALRDATRKTKFDSARLVELLGPLAERNGHAKGDGNALLEELLEVAHIDLKSLSRQIVDMPDLGALVARDYLAANDVSALLDSPALQSALEAQTKQITALTTTLSETVLSAFPSIDQLAQAIASATATFDSAALRAALDTQAKQVAAMSQTLERLVTSQAAALPNIQQAIANLSAAGIAARATSAQKRVSEAIVAADWAMLAQVAQHHAGVDIDTVEAKP</sequence>
<dbReference type="KEGG" id="dcp:RN607_07245"/>